<dbReference type="PANTHER" id="PTHR21562">
    <property type="entry name" value="NOTUM-RELATED"/>
    <property type="match status" value="1"/>
</dbReference>
<evidence type="ECO:0000256" key="4">
    <source>
        <dbReference type="ARBA" id="ARBA00022512"/>
    </source>
</evidence>
<dbReference type="EMBL" id="KK915447">
    <property type="protein sequence ID" value="KDP22266.1"/>
    <property type="molecule type" value="Genomic_DNA"/>
</dbReference>
<keyword evidence="5 6" id="KW-0961">Cell wall biogenesis/degradation</keyword>
<comment type="subcellular location">
    <subcellularLocation>
        <location evidence="2 6">Secreted</location>
        <location evidence="2 6">Cell wall</location>
    </subcellularLocation>
</comment>
<organism evidence="7 8">
    <name type="scientific">Jatropha curcas</name>
    <name type="common">Barbados nut</name>
    <dbReference type="NCBI Taxonomy" id="180498"/>
    <lineage>
        <taxon>Eukaryota</taxon>
        <taxon>Viridiplantae</taxon>
        <taxon>Streptophyta</taxon>
        <taxon>Embryophyta</taxon>
        <taxon>Tracheophyta</taxon>
        <taxon>Spermatophyta</taxon>
        <taxon>Magnoliopsida</taxon>
        <taxon>eudicotyledons</taxon>
        <taxon>Gunneridae</taxon>
        <taxon>Pentapetalae</taxon>
        <taxon>rosids</taxon>
        <taxon>fabids</taxon>
        <taxon>Malpighiales</taxon>
        <taxon>Euphorbiaceae</taxon>
        <taxon>Crotonoideae</taxon>
        <taxon>Jatropheae</taxon>
        <taxon>Jatropha</taxon>
    </lineage>
</organism>
<feature type="signal peptide" evidence="6">
    <location>
        <begin position="1"/>
        <end position="22"/>
    </location>
</feature>
<proteinExistence type="inferred from homology"/>
<evidence type="ECO:0000256" key="2">
    <source>
        <dbReference type="ARBA" id="ARBA00004191"/>
    </source>
</evidence>
<dbReference type="ESTHER" id="jatcu-a0a067jeh8">
    <property type="family name" value="Pectinacetylesterase-Notum"/>
</dbReference>
<evidence type="ECO:0000256" key="5">
    <source>
        <dbReference type="ARBA" id="ARBA00023316"/>
    </source>
</evidence>
<reference evidence="7 8" key="1">
    <citation type="journal article" date="2014" name="PLoS ONE">
        <title>Global Analysis of Gene Expression Profiles in Physic Nut (Jatropha curcas L.) Seedlings Exposed to Salt Stress.</title>
        <authorList>
            <person name="Zhang L."/>
            <person name="Zhang C."/>
            <person name="Wu P."/>
            <person name="Chen Y."/>
            <person name="Li M."/>
            <person name="Jiang H."/>
            <person name="Wu G."/>
        </authorList>
    </citation>
    <scope>NUCLEOTIDE SEQUENCE [LARGE SCALE GENOMIC DNA]</scope>
    <source>
        <strain evidence="8">cv. GZQX0401</strain>
        <tissue evidence="7">Young leaves</tissue>
    </source>
</reference>
<keyword evidence="8" id="KW-1185">Reference proteome</keyword>
<protein>
    <recommendedName>
        <fullName evidence="6">Pectin acetylesterase</fullName>
        <ecNumber evidence="6">3.1.1.-</ecNumber>
    </recommendedName>
</protein>
<dbReference type="Pfam" id="PF03283">
    <property type="entry name" value="PAE"/>
    <property type="match status" value="1"/>
</dbReference>
<dbReference type="STRING" id="180498.A0A067JEH8"/>
<dbReference type="InterPro" id="IPR004963">
    <property type="entry name" value="PAE/NOTUM"/>
</dbReference>
<keyword evidence="6" id="KW-0732">Signal</keyword>
<evidence type="ECO:0000256" key="6">
    <source>
        <dbReference type="RuleBase" id="RU363114"/>
    </source>
</evidence>
<keyword evidence="4 6" id="KW-0134">Cell wall</keyword>
<dbReference type="OrthoDB" id="2015280at2759"/>
<keyword evidence="6" id="KW-0378">Hydrolase</keyword>
<comment type="similarity">
    <text evidence="3 6">Belongs to the pectinacetylesterase family.</text>
</comment>
<keyword evidence="6" id="KW-0964">Secreted</keyword>
<accession>A0A067JEH8</accession>
<gene>
    <name evidence="7" type="ORF">JCGZ_26097</name>
</gene>
<evidence type="ECO:0000256" key="1">
    <source>
        <dbReference type="ARBA" id="ARBA00003534"/>
    </source>
</evidence>
<evidence type="ECO:0000256" key="3">
    <source>
        <dbReference type="ARBA" id="ARBA00005784"/>
    </source>
</evidence>
<sequence>MKMAVAMFLILLNCALWRICLADRLLVKMTLVRNASALSAFCLDGSLPAYHLHRGSGAGARNWILQFEGGGWCDDLQSCLVRAQTRRGSTQYMNKLAVFSGILSNNASLNPDFYNWNRVKLRYCDGGSFAGDSMFDNGTSVIYFRGQRIWEAIIQDLLPQGLAQADKAMLSGCSAGGLSAFLHCDSFAKVLPRTATVKCLSDAGFFLDVKDISLNHTMRSSYESLVTLQGIEKNLNKNCTNFFKDPKLCIFPQYALRFITTPFFILNAAYDVFQFNHILVPPSADLHGQWKSCKLNTAQCNAKQIDTLQGFRRRMLIALYFFLKNSNHGGMFINSCFAHCQSESQDTWFAVDSPRINNKTIAEAVGDWYFGRKLTKEIDCPYPCDNTCHNLIPSSPVS</sequence>
<dbReference type="GO" id="GO:0071555">
    <property type="term" value="P:cell wall organization"/>
    <property type="evidence" value="ECO:0007669"/>
    <property type="project" value="UniProtKB-KW"/>
</dbReference>
<dbReference type="Proteomes" id="UP000027138">
    <property type="component" value="Unassembled WGS sequence"/>
</dbReference>
<evidence type="ECO:0000313" key="8">
    <source>
        <dbReference type="Proteomes" id="UP000027138"/>
    </source>
</evidence>
<comment type="function">
    <text evidence="1 6">Hydrolyzes acetyl esters in homogalacturonan regions of pectin. In type I primary cell wall, galacturonic acid residues of pectin can be acetylated at the O-2 and O-3 positions. Decreasing the degree of acetylation of pectin gels in vitro alters their physical properties.</text>
</comment>
<dbReference type="GO" id="GO:0016787">
    <property type="term" value="F:hydrolase activity"/>
    <property type="evidence" value="ECO:0007669"/>
    <property type="project" value="UniProtKB-KW"/>
</dbReference>
<dbReference type="EC" id="3.1.1.-" evidence="6"/>
<feature type="chain" id="PRO_5008809315" description="Pectin acetylesterase" evidence="6">
    <location>
        <begin position="23"/>
        <end position="398"/>
    </location>
</feature>
<name>A0A067JEH8_JATCU</name>
<dbReference type="AlphaFoldDB" id="A0A067JEH8"/>
<dbReference type="PANTHER" id="PTHR21562:SF69">
    <property type="entry name" value="PECTIN ACETYLESTERASE 9"/>
    <property type="match status" value="1"/>
</dbReference>
<evidence type="ECO:0000313" key="7">
    <source>
        <dbReference type="EMBL" id="KDP22266.1"/>
    </source>
</evidence>